<dbReference type="EMBL" id="JAPAAF010000028">
    <property type="protein sequence ID" value="MCW0484097.1"/>
    <property type="molecule type" value="Genomic_DNA"/>
</dbReference>
<sequence length="72" mass="8110">MENFKVIKVLGHNHVVRPLTRPTSYFTLNGKRIGMVPEPNYLNTGMALCGILRPGQTLGEFIETKQQKVTQP</sequence>
<protein>
    <submittedName>
        <fullName evidence="1">Uncharacterized protein</fullName>
    </submittedName>
</protein>
<evidence type="ECO:0000313" key="2">
    <source>
        <dbReference type="Proteomes" id="UP001163821"/>
    </source>
</evidence>
<dbReference type="AlphaFoldDB" id="A0AA42CAQ2"/>
<organism evidence="1 2">
    <name type="scientific">Gaoshiqia sediminis</name>
    <dbReference type="NCBI Taxonomy" id="2986998"/>
    <lineage>
        <taxon>Bacteria</taxon>
        <taxon>Pseudomonadati</taxon>
        <taxon>Bacteroidota</taxon>
        <taxon>Bacteroidia</taxon>
        <taxon>Marinilabiliales</taxon>
        <taxon>Prolixibacteraceae</taxon>
        <taxon>Gaoshiqia</taxon>
    </lineage>
</organism>
<evidence type="ECO:0000313" key="1">
    <source>
        <dbReference type="EMBL" id="MCW0484097.1"/>
    </source>
</evidence>
<accession>A0AA42CAQ2</accession>
<dbReference type="RefSeq" id="WP_282592689.1">
    <property type="nucleotide sequence ID" value="NZ_JAPAAF010000028.1"/>
</dbReference>
<reference evidence="1" key="1">
    <citation type="submission" date="2022-10" db="EMBL/GenBank/DDBJ databases">
        <title>Gaoshiqiia sediminis gen. nov., sp. nov., isolated from coastal sediment.</title>
        <authorList>
            <person name="Yu W.X."/>
            <person name="Mu D.S."/>
            <person name="Du J.Z."/>
            <person name="Liang Y.Q."/>
        </authorList>
    </citation>
    <scope>NUCLEOTIDE SEQUENCE</scope>
    <source>
        <strain evidence="1">A06</strain>
    </source>
</reference>
<gene>
    <name evidence="1" type="ORF">N2K84_15245</name>
</gene>
<dbReference type="Proteomes" id="UP001163821">
    <property type="component" value="Unassembled WGS sequence"/>
</dbReference>
<comment type="caution">
    <text evidence="1">The sequence shown here is derived from an EMBL/GenBank/DDBJ whole genome shotgun (WGS) entry which is preliminary data.</text>
</comment>
<name>A0AA42CAQ2_9BACT</name>
<proteinExistence type="predicted"/>
<keyword evidence="2" id="KW-1185">Reference proteome</keyword>